<sequence length="52" mass="5858">MKENTGKETRNVKNEGLEVEEVNVYASGCGVIRTHCMYDCFGTNDAWLSTEQ</sequence>
<comment type="caution">
    <text evidence="1">The sequence shown here is derived from an EMBL/GenBank/DDBJ whole genome shotgun (WGS) entry which is preliminary data.</text>
</comment>
<evidence type="ECO:0000313" key="1">
    <source>
        <dbReference type="EMBL" id="PXV93358.1"/>
    </source>
</evidence>
<dbReference type="AlphaFoldDB" id="A0A318ERK1"/>
<dbReference type="RefSeq" id="WP_170122896.1">
    <property type="nucleotide sequence ID" value="NZ_QICS01000002.1"/>
</dbReference>
<dbReference type="Proteomes" id="UP000247523">
    <property type="component" value="Unassembled WGS sequence"/>
</dbReference>
<gene>
    <name evidence="1" type="ORF">C8E03_102126</name>
</gene>
<dbReference type="EMBL" id="QICS01000002">
    <property type="protein sequence ID" value="PXV93358.1"/>
    <property type="molecule type" value="Genomic_DNA"/>
</dbReference>
<protein>
    <submittedName>
        <fullName evidence="1">Uncharacterized protein</fullName>
    </submittedName>
</protein>
<accession>A0A318ERK1</accession>
<organism evidence="1 2">
    <name type="scientific">Lachnotalea glycerini</name>
    <dbReference type="NCBI Taxonomy" id="1763509"/>
    <lineage>
        <taxon>Bacteria</taxon>
        <taxon>Bacillati</taxon>
        <taxon>Bacillota</taxon>
        <taxon>Clostridia</taxon>
        <taxon>Lachnospirales</taxon>
        <taxon>Lachnospiraceae</taxon>
        <taxon>Lachnotalea</taxon>
    </lineage>
</organism>
<reference evidence="1 2" key="1">
    <citation type="submission" date="2018-05" db="EMBL/GenBank/DDBJ databases">
        <title>Genomic Encyclopedia of Type Strains, Phase IV (KMG-IV): sequencing the most valuable type-strain genomes for metagenomic binning, comparative biology and taxonomic classification.</title>
        <authorList>
            <person name="Goeker M."/>
        </authorList>
    </citation>
    <scope>NUCLEOTIDE SEQUENCE [LARGE SCALE GENOMIC DNA]</scope>
    <source>
        <strain evidence="1 2">DSM 28816</strain>
    </source>
</reference>
<proteinExistence type="predicted"/>
<evidence type="ECO:0000313" key="2">
    <source>
        <dbReference type="Proteomes" id="UP000247523"/>
    </source>
</evidence>
<name>A0A318ERK1_9FIRM</name>